<name>A0A2A6C610_PRIPA</name>
<gene>
    <name evidence="1" type="primary">WBGene00282056</name>
</gene>
<evidence type="ECO:0000313" key="2">
    <source>
        <dbReference type="Proteomes" id="UP000005239"/>
    </source>
</evidence>
<accession>A0A8R1Z638</accession>
<organism evidence="1 2">
    <name type="scientific">Pristionchus pacificus</name>
    <name type="common">Parasitic nematode worm</name>
    <dbReference type="NCBI Taxonomy" id="54126"/>
    <lineage>
        <taxon>Eukaryota</taxon>
        <taxon>Metazoa</taxon>
        <taxon>Ecdysozoa</taxon>
        <taxon>Nematoda</taxon>
        <taxon>Chromadorea</taxon>
        <taxon>Rhabditida</taxon>
        <taxon>Rhabditina</taxon>
        <taxon>Diplogasteromorpha</taxon>
        <taxon>Diplogasteroidea</taxon>
        <taxon>Neodiplogasteridae</taxon>
        <taxon>Pristionchus</taxon>
    </lineage>
</organism>
<evidence type="ECO:0000313" key="1">
    <source>
        <dbReference type="EnsemblMetazoa" id="PPA43687.1"/>
    </source>
</evidence>
<dbReference type="Proteomes" id="UP000005239">
    <property type="component" value="Unassembled WGS sequence"/>
</dbReference>
<proteinExistence type="predicted"/>
<sequence>MCAVPLGRTETTSSSTGSGAAKIDCWKAELPHRCQHHQEHMNKEKLTTLERSSAEDLRARIAEAAAGRLKNTRGLGKGVATTSDDATAISYSESISRCP</sequence>
<protein>
    <submittedName>
        <fullName evidence="1">Uncharacterized protein</fullName>
    </submittedName>
</protein>
<accession>A0A2A6C610</accession>
<reference evidence="2" key="1">
    <citation type="journal article" date="2008" name="Nat. Genet.">
        <title>The Pristionchus pacificus genome provides a unique perspective on nematode lifestyle and parasitism.</title>
        <authorList>
            <person name="Dieterich C."/>
            <person name="Clifton S.W."/>
            <person name="Schuster L.N."/>
            <person name="Chinwalla A."/>
            <person name="Delehaunty K."/>
            <person name="Dinkelacker I."/>
            <person name="Fulton L."/>
            <person name="Fulton R."/>
            <person name="Godfrey J."/>
            <person name="Minx P."/>
            <person name="Mitreva M."/>
            <person name="Roeseler W."/>
            <person name="Tian H."/>
            <person name="Witte H."/>
            <person name="Yang S.P."/>
            <person name="Wilson R.K."/>
            <person name="Sommer R.J."/>
        </authorList>
    </citation>
    <scope>NUCLEOTIDE SEQUENCE [LARGE SCALE GENOMIC DNA]</scope>
    <source>
        <strain evidence="2">PS312</strain>
    </source>
</reference>
<keyword evidence="2" id="KW-1185">Reference proteome</keyword>
<dbReference type="EnsemblMetazoa" id="PPA43687.1">
    <property type="protein sequence ID" value="PPA43687.1"/>
    <property type="gene ID" value="WBGene00282056"/>
</dbReference>
<reference evidence="1" key="2">
    <citation type="submission" date="2022-06" db="UniProtKB">
        <authorList>
            <consortium name="EnsemblMetazoa"/>
        </authorList>
    </citation>
    <scope>IDENTIFICATION</scope>
    <source>
        <strain evidence="1">PS312</strain>
    </source>
</reference>
<dbReference type="AlphaFoldDB" id="A0A2A6C610"/>